<dbReference type="Proteomes" id="UP000499080">
    <property type="component" value="Unassembled WGS sequence"/>
</dbReference>
<keyword evidence="2" id="KW-1185">Reference proteome</keyword>
<evidence type="ECO:0000313" key="1">
    <source>
        <dbReference type="EMBL" id="GBL84456.1"/>
    </source>
</evidence>
<name>A0A4Y2AZJ9_ARAVE</name>
<proteinExistence type="predicted"/>
<gene>
    <name evidence="1" type="ORF">AVEN_117212_1</name>
</gene>
<protein>
    <submittedName>
        <fullName evidence="1">Uncharacterized protein</fullName>
    </submittedName>
</protein>
<dbReference type="AlphaFoldDB" id="A0A4Y2AZJ9"/>
<sequence>MITVKIETFVTEVDQFNNILFINNCCHVETGQLQGDLKLFVGAEALCSQICLQLLKKVKFTSVSLLIHLVKSENKIYRNDRFAPLSIFIVSIS</sequence>
<evidence type="ECO:0000313" key="2">
    <source>
        <dbReference type="Proteomes" id="UP000499080"/>
    </source>
</evidence>
<accession>A0A4Y2AZJ9</accession>
<reference evidence="1 2" key="1">
    <citation type="journal article" date="2019" name="Sci. Rep.">
        <title>Orb-weaving spider Araneus ventricosus genome elucidates the spidroin gene catalogue.</title>
        <authorList>
            <person name="Kono N."/>
            <person name="Nakamura H."/>
            <person name="Ohtoshi R."/>
            <person name="Moran D.A.P."/>
            <person name="Shinohara A."/>
            <person name="Yoshida Y."/>
            <person name="Fujiwara M."/>
            <person name="Mori M."/>
            <person name="Tomita M."/>
            <person name="Arakawa K."/>
        </authorList>
    </citation>
    <scope>NUCLEOTIDE SEQUENCE [LARGE SCALE GENOMIC DNA]</scope>
</reference>
<comment type="caution">
    <text evidence="1">The sequence shown here is derived from an EMBL/GenBank/DDBJ whole genome shotgun (WGS) entry which is preliminary data.</text>
</comment>
<dbReference type="EMBL" id="BGPR01000037">
    <property type="protein sequence ID" value="GBL84456.1"/>
    <property type="molecule type" value="Genomic_DNA"/>
</dbReference>
<organism evidence="1 2">
    <name type="scientific">Araneus ventricosus</name>
    <name type="common">Orbweaver spider</name>
    <name type="synonym">Epeira ventricosa</name>
    <dbReference type="NCBI Taxonomy" id="182803"/>
    <lineage>
        <taxon>Eukaryota</taxon>
        <taxon>Metazoa</taxon>
        <taxon>Ecdysozoa</taxon>
        <taxon>Arthropoda</taxon>
        <taxon>Chelicerata</taxon>
        <taxon>Arachnida</taxon>
        <taxon>Araneae</taxon>
        <taxon>Araneomorphae</taxon>
        <taxon>Entelegynae</taxon>
        <taxon>Araneoidea</taxon>
        <taxon>Araneidae</taxon>
        <taxon>Araneus</taxon>
    </lineage>
</organism>